<organism evidence="2 3">
    <name type="scientific">Candidatus Nitrospira nitrosa</name>
    <dbReference type="NCBI Taxonomy" id="1742972"/>
    <lineage>
        <taxon>Bacteria</taxon>
        <taxon>Pseudomonadati</taxon>
        <taxon>Nitrospirota</taxon>
        <taxon>Nitrospiria</taxon>
        <taxon>Nitrospirales</taxon>
        <taxon>Nitrospiraceae</taxon>
        <taxon>Nitrospira</taxon>
    </lineage>
</organism>
<dbReference type="CDD" id="cd03801">
    <property type="entry name" value="GT4_PimA-like"/>
    <property type="match status" value="1"/>
</dbReference>
<reference evidence="2 3" key="1">
    <citation type="submission" date="2015-10" db="EMBL/GenBank/DDBJ databases">
        <authorList>
            <person name="Gilbert D.G."/>
        </authorList>
    </citation>
    <scope>NUCLEOTIDE SEQUENCE [LARGE SCALE GENOMIC DNA]</scope>
    <source>
        <strain evidence="2">COMA1</strain>
    </source>
</reference>
<dbReference type="PANTHER" id="PTHR12526">
    <property type="entry name" value="GLYCOSYLTRANSFERASE"/>
    <property type="match status" value="1"/>
</dbReference>
<accession>A0A0S4LFP3</accession>
<sequence>MKILFCCEFYAPSVGGIQEVMRQVAERLVCRGHDVTVATSYLPTRTFKELNRVRIVEFDVSGNFVKGVEGEVAQYRQFVSTGDFDVVLINMAQQWTLDALIPVLSEIPSRKVLIPCGFSCFYEPSYAAYFYQMPNILRQFDHLIFHASDYRDIRFAQKHGMKQFSIIPNGASETEFAVEKDPAFRMRLGISDQEWLFLTVGAFTVDKGHIDLLKSYLDCNFNGQASVLLLNANTYIAEASDGHSNVPPVSSEMGKHPQNRATCDMRWNRTTGRQLLSKTYGTLSRFITGNKPDHDPLPFQEEIQSLVERLNRPETTKRVMIMDMPRTELVQAYMNADLFVFASHIEYSPLVLFEAAAAGTAFLSAHVGNAEEIAEWTGAGVIGPSVIDKKGYTRIDSKQFTARWVQLMHDEEGRRERGRHGKRNWAARFTWERITRQYETVFQQVCTAPAVTAEAFRRC</sequence>
<keyword evidence="2" id="KW-0328">Glycosyltransferase</keyword>
<dbReference type="InterPro" id="IPR001296">
    <property type="entry name" value="Glyco_trans_1"/>
</dbReference>
<dbReference type="AlphaFoldDB" id="A0A0S4LFP3"/>
<dbReference type="Gene3D" id="3.40.50.2000">
    <property type="entry name" value="Glycogen Phosphorylase B"/>
    <property type="match status" value="2"/>
</dbReference>
<dbReference type="PANTHER" id="PTHR12526:SF638">
    <property type="entry name" value="SPORE COAT PROTEIN SA"/>
    <property type="match status" value="1"/>
</dbReference>
<dbReference type="GO" id="GO:0016757">
    <property type="term" value="F:glycosyltransferase activity"/>
    <property type="evidence" value="ECO:0007669"/>
    <property type="project" value="UniProtKB-KW"/>
</dbReference>
<dbReference type="SUPFAM" id="SSF53756">
    <property type="entry name" value="UDP-Glycosyltransferase/glycogen phosphorylase"/>
    <property type="match status" value="1"/>
</dbReference>
<dbReference type="STRING" id="1742972.COMA1_30040"/>
<protein>
    <submittedName>
        <fullName evidence="2">Alpha-L-glycero-D-manno-heptose alpha-1,3-glucosyltransferase</fullName>
        <ecNumber evidence="2">2.4.1.-</ecNumber>
    </submittedName>
</protein>
<feature type="domain" description="Glycosyl transferase family 1" evidence="1">
    <location>
        <begin position="320"/>
        <end position="385"/>
    </location>
</feature>
<dbReference type="EC" id="2.4.1.-" evidence="2"/>
<evidence type="ECO:0000313" key="3">
    <source>
        <dbReference type="Proteomes" id="UP000199032"/>
    </source>
</evidence>
<proteinExistence type="predicted"/>
<name>A0A0S4LFP3_9BACT</name>
<gene>
    <name evidence="2" type="ORF">COMA1_30040</name>
</gene>
<dbReference type="RefSeq" id="WP_090748965.1">
    <property type="nucleotide sequence ID" value="NZ_CZQA01000009.1"/>
</dbReference>
<keyword evidence="3" id="KW-1185">Reference proteome</keyword>
<dbReference type="Pfam" id="PF00534">
    <property type="entry name" value="Glycos_transf_1"/>
    <property type="match status" value="1"/>
</dbReference>
<evidence type="ECO:0000259" key="1">
    <source>
        <dbReference type="Pfam" id="PF00534"/>
    </source>
</evidence>
<evidence type="ECO:0000313" key="2">
    <source>
        <dbReference type="EMBL" id="CUS36407.1"/>
    </source>
</evidence>
<dbReference type="OrthoDB" id="433681at2"/>
<keyword evidence="2" id="KW-0808">Transferase</keyword>
<dbReference type="EMBL" id="CZQA01000009">
    <property type="protein sequence ID" value="CUS36407.1"/>
    <property type="molecule type" value="Genomic_DNA"/>
</dbReference>
<dbReference type="Proteomes" id="UP000199032">
    <property type="component" value="Unassembled WGS sequence"/>
</dbReference>